<sequence length="281" mass="29707">MAILEADELSFAVRGSTLVRGASLALQEGTTTIVVGPNGAGKSTLLKLLTGELSPSQGAVRMDGATLPQIPAWELACRRAVMVQNQRLAFPFSVYEVARLGLEGVGRAQSRIRKSEIIAQALETAGVVGLAGRQYQTLSGGEQQRVQFARALCQLEAGRSVAQRQILFLDEPIASLDLCHQLSLLDAARSIAAQGAAVLVVLHDLNLAVTYADRLVVMHEGAIVAQGDPSAILDDNLLRGVFRVSLSFSRLPPAGQPFLLPQQHLTPVPPGGVVPLRAASA</sequence>
<comment type="function">
    <text evidence="6">Part of the ABC transporter complex HmuTUV involved in hemin import. Responsible for energy coupling to the transport system.</text>
</comment>
<evidence type="ECO:0000256" key="3">
    <source>
        <dbReference type="ARBA" id="ARBA00022741"/>
    </source>
</evidence>
<keyword evidence="4 8" id="KW-0067">ATP-binding</keyword>
<comment type="caution">
    <text evidence="8">The sequence shown here is derived from an EMBL/GenBank/DDBJ whole genome shotgun (WGS) entry which is preliminary data.</text>
</comment>
<dbReference type="PROSITE" id="PS50893">
    <property type="entry name" value="ABC_TRANSPORTER_2"/>
    <property type="match status" value="1"/>
</dbReference>
<dbReference type="Proteomes" id="UP001596104">
    <property type="component" value="Unassembled WGS sequence"/>
</dbReference>
<comment type="similarity">
    <text evidence="1">Belongs to the ABC transporter superfamily.</text>
</comment>
<accession>A0ABW0H469</accession>
<dbReference type="Pfam" id="PF00005">
    <property type="entry name" value="ABC_tran"/>
    <property type="match status" value="1"/>
</dbReference>
<evidence type="ECO:0000256" key="2">
    <source>
        <dbReference type="ARBA" id="ARBA00022448"/>
    </source>
</evidence>
<feature type="domain" description="ABC transporter" evidence="7">
    <location>
        <begin position="4"/>
        <end position="245"/>
    </location>
</feature>
<dbReference type="Gene3D" id="3.40.50.300">
    <property type="entry name" value="P-loop containing nucleotide triphosphate hydrolases"/>
    <property type="match status" value="1"/>
</dbReference>
<dbReference type="SUPFAM" id="SSF52540">
    <property type="entry name" value="P-loop containing nucleoside triphosphate hydrolases"/>
    <property type="match status" value="1"/>
</dbReference>
<evidence type="ECO:0000313" key="9">
    <source>
        <dbReference type="Proteomes" id="UP001596104"/>
    </source>
</evidence>
<evidence type="ECO:0000256" key="1">
    <source>
        <dbReference type="ARBA" id="ARBA00005417"/>
    </source>
</evidence>
<dbReference type="PROSITE" id="PS00211">
    <property type="entry name" value="ABC_TRANSPORTER_1"/>
    <property type="match status" value="1"/>
</dbReference>
<keyword evidence="2" id="KW-0813">Transport</keyword>
<dbReference type="InterPro" id="IPR003439">
    <property type="entry name" value="ABC_transporter-like_ATP-bd"/>
</dbReference>
<dbReference type="NCBIfam" id="NF010068">
    <property type="entry name" value="PRK13548.1"/>
    <property type="match status" value="1"/>
</dbReference>
<dbReference type="InterPro" id="IPR003593">
    <property type="entry name" value="AAA+_ATPase"/>
</dbReference>
<dbReference type="InterPro" id="IPR027417">
    <property type="entry name" value="P-loop_NTPase"/>
</dbReference>
<protein>
    <submittedName>
        <fullName evidence="8">Heme ABC transporter ATP-binding protein</fullName>
    </submittedName>
</protein>
<keyword evidence="5" id="KW-1278">Translocase</keyword>
<evidence type="ECO:0000256" key="6">
    <source>
        <dbReference type="ARBA" id="ARBA00037066"/>
    </source>
</evidence>
<gene>
    <name evidence="8" type="ORF">ACFPPC_04640</name>
</gene>
<dbReference type="PANTHER" id="PTHR42794:SF1">
    <property type="entry name" value="HEMIN IMPORT ATP-BINDING PROTEIN HMUV"/>
    <property type="match status" value="1"/>
</dbReference>
<evidence type="ECO:0000256" key="4">
    <source>
        <dbReference type="ARBA" id="ARBA00022840"/>
    </source>
</evidence>
<reference evidence="9" key="1">
    <citation type="journal article" date="2019" name="Int. J. Syst. Evol. Microbiol.">
        <title>The Global Catalogue of Microorganisms (GCM) 10K type strain sequencing project: providing services to taxonomists for standard genome sequencing and annotation.</title>
        <authorList>
            <consortium name="The Broad Institute Genomics Platform"/>
            <consortium name="The Broad Institute Genome Sequencing Center for Infectious Disease"/>
            <person name="Wu L."/>
            <person name="Ma J."/>
        </authorList>
    </citation>
    <scope>NUCLEOTIDE SEQUENCE [LARGE SCALE GENOMIC DNA]</scope>
    <source>
        <strain evidence="9">CGMCC 1.16326</strain>
    </source>
</reference>
<evidence type="ECO:0000259" key="7">
    <source>
        <dbReference type="PROSITE" id="PS50893"/>
    </source>
</evidence>
<proteinExistence type="inferred from homology"/>
<evidence type="ECO:0000313" key="8">
    <source>
        <dbReference type="EMBL" id="MFC5391926.1"/>
    </source>
</evidence>
<evidence type="ECO:0000256" key="5">
    <source>
        <dbReference type="ARBA" id="ARBA00022967"/>
    </source>
</evidence>
<dbReference type="GO" id="GO:0005524">
    <property type="term" value="F:ATP binding"/>
    <property type="evidence" value="ECO:0007669"/>
    <property type="project" value="UniProtKB-KW"/>
</dbReference>
<organism evidence="8 9">
    <name type="scientific">Bosea vestrisii</name>
    <dbReference type="NCBI Taxonomy" id="151416"/>
    <lineage>
        <taxon>Bacteria</taxon>
        <taxon>Pseudomonadati</taxon>
        <taxon>Pseudomonadota</taxon>
        <taxon>Alphaproteobacteria</taxon>
        <taxon>Hyphomicrobiales</taxon>
        <taxon>Boseaceae</taxon>
        <taxon>Bosea</taxon>
    </lineage>
</organism>
<dbReference type="CDD" id="cd03214">
    <property type="entry name" value="ABC_Iron-Siderophores_B12_Hemin"/>
    <property type="match status" value="1"/>
</dbReference>
<keyword evidence="9" id="KW-1185">Reference proteome</keyword>
<dbReference type="SMART" id="SM00382">
    <property type="entry name" value="AAA"/>
    <property type="match status" value="1"/>
</dbReference>
<name>A0ABW0H469_9HYPH</name>
<dbReference type="PANTHER" id="PTHR42794">
    <property type="entry name" value="HEMIN IMPORT ATP-BINDING PROTEIN HMUV"/>
    <property type="match status" value="1"/>
</dbReference>
<dbReference type="EMBL" id="JBHSLV010000008">
    <property type="protein sequence ID" value="MFC5391926.1"/>
    <property type="molecule type" value="Genomic_DNA"/>
</dbReference>
<dbReference type="InterPro" id="IPR017871">
    <property type="entry name" value="ABC_transporter-like_CS"/>
</dbReference>
<keyword evidence="3" id="KW-0547">Nucleotide-binding</keyword>